<protein>
    <submittedName>
        <fullName evidence="1">Uncharacterized protein</fullName>
    </submittedName>
</protein>
<reference evidence="1" key="2">
    <citation type="journal article" date="2020" name="Nat. Commun.">
        <title>Large-scale genome sequencing of mycorrhizal fungi provides insights into the early evolution of symbiotic traits.</title>
        <authorList>
            <person name="Miyauchi S."/>
            <person name="Kiss E."/>
            <person name="Kuo A."/>
            <person name="Drula E."/>
            <person name="Kohler A."/>
            <person name="Sanchez-Garcia M."/>
            <person name="Morin E."/>
            <person name="Andreopoulos B."/>
            <person name="Barry K.W."/>
            <person name="Bonito G."/>
            <person name="Buee M."/>
            <person name="Carver A."/>
            <person name="Chen C."/>
            <person name="Cichocki N."/>
            <person name="Clum A."/>
            <person name="Culley D."/>
            <person name="Crous P.W."/>
            <person name="Fauchery L."/>
            <person name="Girlanda M."/>
            <person name="Hayes R.D."/>
            <person name="Keri Z."/>
            <person name="LaButti K."/>
            <person name="Lipzen A."/>
            <person name="Lombard V."/>
            <person name="Magnuson J."/>
            <person name="Maillard F."/>
            <person name="Murat C."/>
            <person name="Nolan M."/>
            <person name="Ohm R.A."/>
            <person name="Pangilinan J."/>
            <person name="Pereira M.F."/>
            <person name="Perotto S."/>
            <person name="Peter M."/>
            <person name="Pfister S."/>
            <person name="Riley R."/>
            <person name="Sitrit Y."/>
            <person name="Stielow J.B."/>
            <person name="Szollosi G."/>
            <person name="Zifcakova L."/>
            <person name="Stursova M."/>
            <person name="Spatafora J.W."/>
            <person name="Tedersoo L."/>
            <person name="Vaario L.M."/>
            <person name="Yamada A."/>
            <person name="Yan M."/>
            <person name="Wang P."/>
            <person name="Xu J."/>
            <person name="Bruns T."/>
            <person name="Baldrian P."/>
            <person name="Vilgalys R."/>
            <person name="Dunand C."/>
            <person name="Henrissat B."/>
            <person name="Grigoriev I.V."/>
            <person name="Hibbett D."/>
            <person name="Nagy L.G."/>
            <person name="Martin F.M."/>
        </authorList>
    </citation>
    <scope>NUCLEOTIDE SEQUENCE</scope>
    <source>
        <strain evidence="1">P2</strain>
    </source>
</reference>
<dbReference type="EMBL" id="MU118857">
    <property type="protein sequence ID" value="KAF9641953.1"/>
    <property type="molecule type" value="Genomic_DNA"/>
</dbReference>
<reference evidence="1" key="1">
    <citation type="submission" date="2019-10" db="EMBL/GenBank/DDBJ databases">
        <authorList>
            <consortium name="DOE Joint Genome Institute"/>
            <person name="Kuo A."/>
            <person name="Miyauchi S."/>
            <person name="Kiss E."/>
            <person name="Drula E."/>
            <person name="Kohler A."/>
            <person name="Sanchez-Garcia M."/>
            <person name="Andreopoulos B."/>
            <person name="Barry K.W."/>
            <person name="Bonito G."/>
            <person name="Buee M."/>
            <person name="Carver A."/>
            <person name="Chen C."/>
            <person name="Cichocki N."/>
            <person name="Clum A."/>
            <person name="Culley D."/>
            <person name="Crous P.W."/>
            <person name="Fauchery L."/>
            <person name="Girlanda M."/>
            <person name="Hayes R."/>
            <person name="Keri Z."/>
            <person name="Labutti K."/>
            <person name="Lipzen A."/>
            <person name="Lombard V."/>
            <person name="Magnuson J."/>
            <person name="Maillard F."/>
            <person name="Morin E."/>
            <person name="Murat C."/>
            <person name="Nolan M."/>
            <person name="Ohm R."/>
            <person name="Pangilinan J."/>
            <person name="Pereira M."/>
            <person name="Perotto S."/>
            <person name="Peter M."/>
            <person name="Riley R."/>
            <person name="Sitrit Y."/>
            <person name="Stielow B."/>
            <person name="Szollosi G."/>
            <person name="Zifcakova L."/>
            <person name="Stursova M."/>
            <person name="Spatafora J.W."/>
            <person name="Tedersoo L."/>
            <person name="Vaario L.-M."/>
            <person name="Yamada A."/>
            <person name="Yan M."/>
            <person name="Wang P."/>
            <person name="Xu J."/>
            <person name="Bruns T."/>
            <person name="Baldrian P."/>
            <person name="Vilgalys R."/>
            <person name="Henrissat B."/>
            <person name="Grigoriev I.V."/>
            <person name="Hibbett D."/>
            <person name="Nagy L.G."/>
            <person name="Martin F.M."/>
        </authorList>
    </citation>
    <scope>NUCLEOTIDE SEQUENCE</scope>
    <source>
        <strain evidence="1">P2</strain>
    </source>
</reference>
<name>A0ACB6YXC0_THEGA</name>
<accession>A0ACB6YXC0</accession>
<dbReference type="Proteomes" id="UP000886501">
    <property type="component" value="Unassembled WGS sequence"/>
</dbReference>
<evidence type="ECO:0000313" key="2">
    <source>
        <dbReference type="Proteomes" id="UP000886501"/>
    </source>
</evidence>
<sequence>MHNCLKVDEILRLIACELVPPDIIGEAKGRATAVALACCRRSFEDPVLDALWESQYRLVPLLKTLPEDVWNEGKCTPFKRLPTKLELTRFRKYARRMREVTEYGPLEDGRLSSEVFLVLHRFTSSELLLPNLRTLWLSSVTVEFIPSILLLVSPGTTTIDIGFEEPDLSKALVASTITAFPTRCPNLQQIGLHCLPRDPMIIAAVSEFLLTTNRNTLRSFHVDSPLTEEAREVISKLPNLCNLMVAIERNASLPSLVLPNLRELTIAYDHDGNQFQMFRGATFEKLESVTFYFQSEQTGDFLGLFERVAIAASVQNTLSEFRLYTSCSWNPTYFSLLLFTQLRDLTIEFSCNGGCSSRVDDDIIINLARAMAKLESLRLGGDPCRSSPTGVTAKGLVALAHHCPNLFTLCVHFHAITLSVPPATVETASNADPTDLWRGGALRELAVGKIPVPDKSVSKVALTLARIFPHISLIRCVDANWGKVLEIIRLSRQIVNYSRAALESGS</sequence>
<gene>
    <name evidence="1" type="ORF">BDM02DRAFT_3124974</name>
</gene>
<organism evidence="1 2">
    <name type="scientific">Thelephora ganbajun</name>
    <name type="common">Ganba fungus</name>
    <dbReference type="NCBI Taxonomy" id="370292"/>
    <lineage>
        <taxon>Eukaryota</taxon>
        <taxon>Fungi</taxon>
        <taxon>Dikarya</taxon>
        <taxon>Basidiomycota</taxon>
        <taxon>Agaricomycotina</taxon>
        <taxon>Agaricomycetes</taxon>
        <taxon>Thelephorales</taxon>
        <taxon>Thelephoraceae</taxon>
        <taxon>Thelephora</taxon>
    </lineage>
</organism>
<keyword evidence="2" id="KW-1185">Reference proteome</keyword>
<comment type="caution">
    <text evidence="1">The sequence shown here is derived from an EMBL/GenBank/DDBJ whole genome shotgun (WGS) entry which is preliminary data.</text>
</comment>
<proteinExistence type="predicted"/>
<evidence type="ECO:0000313" key="1">
    <source>
        <dbReference type="EMBL" id="KAF9641953.1"/>
    </source>
</evidence>